<dbReference type="InterPro" id="IPR006657">
    <property type="entry name" value="MoPterin_dinucl-bd_dom"/>
</dbReference>
<comment type="cofactor">
    <cofactor evidence="2">
        <name>[4Fe-4S] cluster</name>
        <dbReference type="ChEBI" id="CHEBI:49883"/>
    </cofactor>
</comment>
<dbReference type="GO" id="GO:0009325">
    <property type="term" value="C:nitrate reductase complex"/>
    <property type="evidence" value="ECO:0007669"/>
    <property type="project" value="InterPro"/>
</dbReference>
<evidence type="ECO:0000256" key="14">
    <source>
        <dbReference type="ARBA" id="ARBA00023014"/>
    </source>
</evidence>
<dbReference type="InterPro" id="IPR006655">
    <property type="entry name" value="Mopterin_OxRdtase_prok_CS"/>
</dbReference>
<dbReference type="Pfam" id="PF01568">
    <property type="entry name" value="Molydop_binding"/>
    <property type="match status" value="1"/>
</dbReference>
<dbReference type="InterPro" id="IPR006963">
    <property type="entry name" value="Mopterin_OxRdtase_4Fe-4S_dom"/>
</dbReference>
<comment type="cofactor">
    <cofactor evidence="1">
        <name>Mo-bis(molybdopterin guanine dinucleotide)</name>
        <dbReference type="ChEBI" id="CHEBI:60539"/>
    </cofactor>
</comment>
<organism evidence="20 21">
    <name type="scientific">Nostocoides japonicum T1-X7</name>
    <dbReference type="NCBI Taxonomy" id="1194083"/>
    <lineage>
        <taxon>Bacteria</taxon>
        <taxon>Bacillati</taxon>
        <taxon>Actinomycetota</taxon>
        <taxon>Actinomycetes</taxon>
        <taxon>Micrococcales</taxon>
        <taxon>Intrasporangiaceae</taxon>
        <taxon>Nostocoides</taxon>
    </lineage>
</organism>
<dbReference type="GO" id="GO:0005886">
    <property type="term" value="C:plasma membrane"/>
    <property type="evidence" value="ECO:0007669"/>
    <property type="project" value="UniProtKB-SubCell"/>
</dbReference>
<dbReference type="RefSeq" id="WP_048550807.1">
    <property type="nucleotide sequence ID" value="NZ_HF570958.1"/>
</dbReference>
<dbReference type="SMART" id="SM00926">
    <property type="entry name" value="Molybdop_Fe4S4"/>
    <property type="match status" value="1"/>
</dbReference>
<dbReference type="SUPFAM" id="SSF53706">
    <property type="entry name" value="Formate dehydrogenase/DMSO reductase, domains 1-3"/>
    <property type="match status" value="1"/>
</dbReference>
<evidence type="ECO:0000256" key="8">
    <source>
        <dbReference type="ARBA" id="ARBA00022485"/>
    </source>
</evidence>
<evidence type="ECO:0000256" key="12">
    <source>
        <dbReference type="ARBA" id="ARBA00023002"/>
    </source>
</evidence>
<dbReference type="EMBL" id="CAJB01000356">
    <property type="protein sequence ID" value="CCH79369.1"/>
    <property type="molecule type" value="Genomic_DNA"/>
</dbReference>
<evidence type="ECO:0000313" key="19">
    <source>
        <dbReference type="EMBL" id="CCH78572.1"/>
    </source>
</evidence>
<keyword evidence="15" id="KW-0534">Nitrate assimilation</keyword>
<keyword evidence="9" id="KW-0500">Molybdenum</keyword>
<sequence length="1236" mass="136622">MAPSTTAGSGIDGPAADALLKLGRFFTRWDETTDERAVFREGGRRGDVFYRDRWSHDKVVRSTHGVNCTGSCSWKVYVKDGIITWEAQQTDYPSVGPDRPEYEPRGCPRGAAFSWYTYSPTRVRYPYARGLLIEMYREAKARLHDPVLAWADVVGDPVRRRRYQQARGRGGLVRISWAEAVEIVAAAHVHTIKTYGPDRCAGFSPIPAMSIVSHCIGTRFIQLIGGVMTSFYDWYADLPVASPQVFGDQTDVPESGDWWDSTYLVMWGSNVPVTRTPDAHWMAEVRYRGTKVVTVSPDYSDNTKFADEWMPAQAGTDAALGMAMGHVVLKEFFVDRETPFFTDYVRRYTDLPFLVRLEEKDGAHVPTKFLTSSDLAGAPEAPEEAWKTVVLDAAGSPVVPNGSMGFRYAESGTGRWNLDLGDTVPLLTLEGDGSEATEILLPAFTAPDGSGSVLRRGVPARRVDGHLVTTVFDLMLAQYGVAREGMPGQWPSGYDDVASPYTPAWQAEITSVPAEQCIRVAREFARNAEESGGRSMVIMGAGICQWFHGDATYRAVLSLLILTGSMGRNGGGWAHYVGQEKCRPITGWVSLANALDWARPPRTVPGTSFWYMHTDQWRNDGYSADSLASPLAEGHLAGRHTADAIAQSARLGWMPFYPQFEQNPLDIAQDATDAVERGEAESPAAYVAKAWQDGTLKASIEDIDAPANWPRTLVLWRSNLMGSSAKGSEYFQRHLLGADNNVMGTESPETPRPTEVAWHDEAPEGKLDLLMSADFRMTSTTLLSDVVLPAATWYEKHDLSSTDMHPFVHAFSPAIDPPWEAKSDFELFHLLAQRLSELAKSHLGVRKDLVSVALTHDTPGETAQPGGRVLDWKRGQAEAVPGRTMPVFQVVERDYTAIADKLATVGPLADSLGFTVKDVTYRLEEQTERLAHDNGVMLGGAGDGRPAIDTDSKLAEAILTFSGTTNGELAVQGFETLEKRVGKGLADLARGSEEKRVTFAQTQAAPVPVITSPEWSGSETGGRRYAPFTVNIERLKPFHTLTGRMHFYLDHDWMTDLGEALPTYRPPVDMHRLFGEPVLGSTGELQVTLRYLTPHNKWSIHSEYQDNLLMLSLARGGPTVWMSDRDAALIDVHDNDWVECVNDNGVYVCRAIVSHRMPQGVVFVHHAQERTIDVPKSEATGRRGGIHNSVTRLLVKPTHLIGGYAQLSYAFNYLGPTGNQRDMVSVVRKRRQEVQY</sequence>
<dbReference type="Gene3D" id="3.40.50.12440">
    <property type="match status" value="1"/>
</dbReference>
<dbReference type="AlphaFoldDB" id="A0A077M5D3"/>
<dbReference type="PANTHER" id="PTHR43105:SF2">
    <property type="entry name" value="RESPIRATORY NITRATE REDUCTASE 2 ALPHA CHAIN"/>
    <property type="match status" value="1"/>
</dbReference>
<evidence type="ECO:0000256" key="6">
    <source>
        <dbReference type="ARBA" id="ARBA00022448"/>
    </source>
</evidence>
<evidence type="ECO:0000256" key="16">
    <source>
        <dbReference type="ARBA" id="ARBA00023136"/>
    </source>
</evidence>
<dbReference type="GO" id="GO:0046872">
    <property type="term" value="F:metal ion binding"/>
    <property type="evidence" value="ECO:0007669"/>
    <property type="project" value="UniProtKB-KW"/>
</dbReference>
<keyword evidence="8" id="KW-0004">4Fe-4S</keyword>
<dbReference type="PROSITE" id="PS00490">
    <property type="entry name" value="MOLYBDOPTERIN_PROK_2"/>
    <property type="match status" value="1"/>
</dbReference>
<evidence type="ECO:0000256" key="17">
    <source>
        <dbReference type="ARBA" id="ARBA00048294"/>
    </source>
</evidence>
<comment type="caution">
    <text evidence="20">The sequence shown here is derived from an EMBL/GenBank/DDBJ whole genome shotgun (WGS) entry which is preliminary data.</text>
</comment>
<dbReference type="PROSITE" id="PS00551">
    <property type="entry name" value="MOLYBDOPTERIN_PROK_1"/>
    <property type="match status" value="1"/>
</dbReference>
<dbReference type="CDD" id="cd02750">
    <property type="entry name" value="MopB_Nitrate-R-NarG-like"/>
    <property type="match status" value="1"/>
</dbReference>
<evidence type="ECO:0000256" key="15">
    <source>
        <dbReference type="ARBA" id="ARBA00023063"/>
    </source>
</evidence>
<keyword evidence="21" id="KW-1185">Reference proteome</keyword>
<proteinExistence type="inferred from homology"/>
<evidence type="ECO:0000256" key="11">
    <source>
        <dbReference type="ARBA" id="ARBA00022982"/>
    </source>
</evidence>
<dbReference type="GO" id="GO:0160182">
    <property type="term" value="F:nitrate reductase (quinone) activity"/>
    <property type="evidence" value="ECO:0007669"/>
    <property type="project" value="UniProtKB-EC"/>
</dbReference>
<evidence type="ECO:0000256" key="9">
    <source>
        <dbReference type="ARBA" id="ARBA00022505"/>
    </source>
</evidence>
<dbReference type="InterPro" id="IPR037943">
    <property type="entry name" value="MopB_CT_Nitrate-R-NarG-like"/>
</dbReference>
<dbReference type="Pfam" id="PF00384">
    <property type="entry name" value="Molybdopterin"/>
    <property type="match status" value="1"/>
</dbReference>
<keyword evidence="11" id="KW-0249">Electron transport</keyword>
<dbReference type="InterPro" id="IPR027467">
    <property type="entry name" value="MopterinOxRdtase_cofactor_BS"/>
</dbReference>
<evidence type="ECO:0000256" key="2">
    <source>
        <dbReference type="ARBA" id="ARBA00001966"/>
    </source>
</evidence>
<dbReference type="OrthoDB" id="9759518at2"/>
<dbReference type="EMBL" id="CAJB01000224">
    <property type="protein sequence ID" value="CCH78572.1"/>
    <property type="molecule type" value="Genomic_DNA"/>
</dbReference>
<dbReference type="InterPro" id="IPR050123">
    <property type="entry name" value="Prok_molybdopt-oxidoreductase"/>
</dbReference>
<keyword evidence="14" id="KW-0411">Iron-sulfur</keyword>
<reference evidence="20" key="1">
    <citation type="submission" date="2012-05" db="EMBL/GenBank/DDBJ databases">
        <authorList>
            <person name="McIlroy S."/>
        </authorList>
    </citation>
    <scope>NUCLEOTIDE SEQUENCE</scope>
    <source>
        <strain evidence="20">T1-X7</strain>
    </source>
</reference>
<evidence type="ECO:0000256" key="4">
    <source>
        <dbReference type="ARBA" id="ARBA00010312"/>
    </source>
</evidence>
<keyword evidence="16" id="KW-0472">Membrane</keyword>
<evidence type="ECO:0000313" key="21">
    <source>
        <dbReference type="Proteomes" id="UP000035721"/>
    </source>
</evidence>
<feature type="domain" description="4Fe-4S Mo/W bis-MGD-type" evidence="18">
    <location>
        <begin position="57"/>
        <end position="121"/>
    </location>
</feature>
<dbReference type="SUPFAM" id="SSF50692">
    <property type="entry name" value="ADC-like"/>
    <property type="match status" value="1"/>
</dbReference>
<protein>
    <recommendedName>
        <fullName evidence="5">nitrate reductase (quinone)</fullName>
        <ecNumber evidence="5">1.7.5.1</ecNumber>
    </recommendedName>
</protein>
<dbReference type="PANTHER" id="PTHR43105">
    <property type="entry name" value="RESPIRATORY NITRATE REDUCTASE"/>
    <property type="match status" value="1"/>
</dbReference>
<keyword evidence="10" id="KW-0479">Metal-binding</keyword>
<gene>
    <name evidence="19" type="primary">narG</name>
    <name evidence="19" type="ORF">BN12_300020</name>
    <name evidence="20" type="ORF">BN12_4190009</name>
</gene>
<evidence type="ECO:0000256" key="3">
    <source>
        <dbReference type="ARBA" id="ARBA00004202"/>
    </source>
</evidence>
<evidence type="ECO:0000256" key="5">
    <source>
        <dbReference type="ARBA" id="ARBA00012500"/>
    </source>
</evidence>
<comment type="catalytic activity">
    <reaction evidence="17">
        <text>nitrate + a quinol = a quinone + nitrite + H2O</text>
        <dbReference type="Rhea" id="RHEA:56144"/>
        <dbReference type="ChEBI" id="CHEBI:15377"/>
        <dbReference type="ChEBI" id="CHEBI:16301"/>
        <dbReference type="ChEBI" id="CHEBI:17632"/>
        <dbReference type="ChEBI" id="CHEBI:24646"/>
        <dbReference type="ChEBI" id="CHEBI:132124"/>
        <dbReference type="EC" id="1.7.5.1"/>
    </reaction>
</comment>
<keyword evidence="13" id="KW-0408">Iron</keyword>
<dbReference type="STRING" id="1194083.BN12_300020"/>
<comment type="similarity">
    <text evidence="4">Belongs to the prokaryotic molybdopterin-containing oxidoreductase family.</text>
</comment>
<keyword evidence="6" id="KW-0813">Transport</keyword>
<evidence type="ECO:0000256" key="1">
    <source>
        <dbReference type="ARBA" id="ARBA00001942"/>
    </source>
</evidence>
<dbReference type="InterPro" id="IPR009010">
    <property type="entry name" value="Asp_de-COase-like_dom_sf"/>
</dbReference>
<dbReference type="NCBIfam" id="TIGR01580">
    <property type="entry name" value="narG"/>
    <property type="match status" value="1"/>
</dbReference>
<evidence type="ECO:0000259" key="18">
    <source>
        <dbReference type="PROSITE" id="PS51669"/>
    </source>
</evidence>
<keyword evidence="7" id="KW-1003">Cell membrane</keyword>
<evidence type="ECO:0000313" key="20">
    <source>
        <dbReference type="EMBL" id="CCH79369.1"/>
    </source>
</evidence>
<comment type="subcellular location">
    <subcellularLocation>
        <location evidence="3">Cell membrane</location>
        <topology evidence="3">Peripheral membrane protein</topology>
    </subcellularLocation>
</comment>
<dbReference type="GO" id="GO:0042128">
    <property type="term" value="P:nitrate assimilation"/>
    <property type="evidence" value="ECO:0007669"/>
    <property type="project" value="UniProtKB-KW"/>
</dbReference>
<dbReference type="GO" id="GO:0043546">
    <property type="term" value="F:molybdopterin cofactor binding"/>
    <property type="evidence" value="ECO:0007669"/>
    <property type="project" value="InterPro"/>
</dbReference>
<name>A0A077M5D3_9MICO</name>
<dbReference type="GO" id="GO:0051539">
    <property type="term" value="F:4 iron, 4 sulfur cluster binding"/>
    <property type="evidence" value="ECO:0007669"/>
    <property type="project" value="UniProtKB-KW"/>
</dbReference>
<evidence type="ECO:0000256" key="10">
    <source>
        <dbReference type="ARBA" id="ARBA00022723"/>
    </source>
</evidence>
<dbReference type="Proteomes" id="UP000035721">
    <property type="component" value="Unassembled WGS sequence"/>
</dbReference>
<dbReference type="CDD" id="cd02776">
    <property type="entry name" value="MopB_CT_Nitrate-R-NarG-like"/>
    <property type="match status" value="1"/>
</dbReference>
<reference evidence="20 21" key="2">
    <citation type="journal article" date="2013" name="ISME J.">
        <title>A metabolic model for members of the genus Tetrasphaera involved in enhanced biological phosphorus removal.</title>
        <authorList>
            <person name="Kristiansen R."/>
            <person name="Nguyen H.T.T."/>
            <person name="Saunders A.M."/>
            <person name="Nielsen J.L."/>
            <person name="Wimmer R."/>
            <person name="Le V.Q."/>
            <person name="McIlroy S.J."/>
            <person name="Petrovski S."/>
            <person name="Seviour R.J."/>
            <person name="Calteau A."/>
            <person name="Nielsen K.L."/>
            <person name="Nielsen P.H."/>
        </authorList>
    </citation>
    <scope>NUCLEOTIDE SEQUENCE [LARGE SCALE GENOMIC DNA]</scope>
    <source>
        <strain evidence="20 21">T1-X7</strain>
    </source>
</reference>
<evidence type="ECO:0000256" key="7">
    <source>
        <dbReference type="ARBA" id="ARBA00022475"/>
    </source>
</evidence>
<keyword evidence="12 20" id="KW-0560">Oxidoreductase</keyword>
<accession>A0A077M5D3</accession>
<dbReference type="PROSITE" id="PS51669">
    <property type="entry name" value="4FE4S_MOW_BIS_MGD"/>
    <property type="match status" value="1"/>
</dbReference>
<evidence type="ECO:0000256" key="13">
    <source>
        <dbReference type="ARBA" id="ARBA00023004"/>
    </source>
</evidence>
<dbReference type="EC" id="1.7.5.1" evidence="5"/>
<dbReference type="InterPro" id="IPR006468">
    <property type="entry name" value="NarG"/>
</dbReference>
<dbReference type="InterPro" id="IPR006656">
    <property type="entry name" value="Mopterin_OxRdtase"/>
</dbReference>